<dbReference type="GeneID" id="108707893"/>
<comment type="function">
    <text evidence="1">Crystallins are the dominant structural components of the vertebrate eye lens.</text>
</comment>
<dbReference type="OrthoDB" id="9895617at2759"/>
<dbReference type="CDD" id="cd23463">
    <property type="entry name" value="beta-trefoil_Ricin_vlAKAP"/>
    <property type="match status" value="1"/>
</dbReference>
<keyword evidence="4" id="KW-0273">Eye lens protein</keyword>
<dbReference type="FunFam" id="2.80.10.50:FF:000038">
    <property type="entry name" value="very large A-kinase anchor protein isoform X1"/>
    <property type="match status" value="1"/>
</dbReference>
<dbReference type="SMART" id="SM00458">
    <property type="entry name" value="RICIN"/>
    <property type="match status" value="1"/>
</dbReference>
<keyword evidence="5" id="KW-0677">Repeat</keyword>
<feature type="domain" description="Beta/gamma crystallin 'Greek key'" evidence="7">
    <location>
        <begin position="2865"/>
        <end position="2907"/>
    </location>
</feature>
<evidence type="ECO:0000256" key="5">
    <source>
        <dbReference type="ARBA" id="ARBA00022737"/>
    </source>
</evidence>
<dbReference type="Proteomes" id="UP000186698">
    <property type="component" value="Chromosome 2L"/>
</dbReference>
<feature type="compositionally biased region" description="Basic and acidic residues" evidence="6">
    <location>
        <begin position="120"/>
        <end position="134"/>
    </location>
</feature>
<dbReference type="SUPFAM" id="SSF49695">
    <property type="entry name" value="gamma-Crystallin-like"/>
    <property type="match status" value="3"/>
</dbReference>
<feature type="compositionally biased region" description="Basic and acidic residues" evidence="6">
    <location>
        <begin position="475"/>
        <end position="497"/>
    </location>
</feature>
<evidence type="ECO:0000256" key="2">
    <source>
        <dbReference type="ARBA" id="ARBA00009646"/>
    </source>
</evidence>
<comment type="subunit">
    <text evidence="3">Monomer.</text>
</comment>
<dbReference type="PANTHER" id="PTHR11818:SF38">
    <property type="entry name" value="VERY LARGE A-KINASE ANCHOR PROTEIN"/>
    <property type="match status" value="1"/>
</dbReference>
<dbReference type="InterPro" id="IPR050252">
    <property type="entry name" value="Beta/Gamma-Crystallin"/>
</dbReference>
<comment type="similarity">
    <text evidence="2">Belongs to the beta/gamma-crystallin family.</text>
</comment>
<feature type="compositionally biased region" description="Basic and acidic residues" evidence="6">
    <location>
        <begin position="388"/>
        <end position="401"/>
    </location>
</feature>
<feature type="compositionally biased region" description="Basic and acidic residues" evidence="6">
    <location>
        <begin position="153"/>
        <end position="167"/>
    </location>
</feature>
<feature type="compositionally biased region" description="Polar residues" evidence="6">
    <location>
        <begin position="76"/>
        <end position="86"/>
    </location>
</feature>
<feature type="compositionally biased region" description="Polar residues" evidence="6">
    <location>
        <begin position="173"/>
        <end position="185"/>
    </location>
</feature>
<feature type="compositionally biased region" description="Polar residues" evidence="6">
    <location>
        <begin position="142"/>
        <end position="152"/>
    </location>
</feature>
<feature type="compositionally biased region" description="Polar residues" evidence="6">
    <location>
        <begin position="39"/>
        <end position="54"/>
    </location>
</feature>
<feature type="compositionally biased region" description="Basic and acidic residues" evidence="6">
    <location>
        <begin position="347"/>
        <end position="378"/>
    </location>
</feature>
<dbReference type="GO" id="GO:0005212">
    <property type="term" value="F:structural constituent of eye lens"/>
    <property type="evidence" value="ECO:0000318"/>
    <property type="project" value="GO_Central"/>
</dbReference>
<feature type="compositionally biased region" description="Basic and acidic residues" evidence="6">
    <location>
        <begin position="186"/>
        <end position="200"/>
    </location>
</feature>
<dbReference type="SUPFAM" id="SSF50370">
    <property type="entry name" value="Ricin B-like lectins"/>
    <property type="match status" value="1"/>
</dbReference>
<dbReference type="KEGG" id="xla:108707893"/>
<dbReference type="PRINTS" id="PR01367">
    <property type="entry name" value="BGCRYSTALLIN"/>
</dbReference>
<feature type="compositionally biased region" description="Polar residues" evidence="6">
    <location>
        <begin position="2475"/>
        <end position="2490"/>
    </location>
</feature>
<name>A0A8J1M783_XENLA</name>
<feature type="domain" description="Beta/gamma crystallin 'Greek key'" evidence="7">
    <location>
        <begin position="3044"/>
        <end position="3085"/>
    </location>
</feature>
<evidence type="ECO:0000256" key="1">
    <source>
        <dbReference type="ARBA" id="ARBA00003689"/>
    </source>
</evidence>
<feature type="region of interest" description="Disordered" evidence="6">
    <location>
        <begin position="2366"/>
        <end position="2390"/>
    </location>
</feature>
<dbReference type="SMART" id="SM00247">
    <property type="entry name" value="XTALbg"/>
    <property type="match status" value="6"/>
</dbReference>
<evidence type="ECO:0000313" key="9">
    <source>
        <dbReference type="RefSeq" id="XP_041437523.1"/>
    </source>
</evidence>
<feature type="region of interest" description="Disordered" evidence="6">
    <location>
        <begin position="1370"/>
        <end position="1394"/>
    </location>
</feature>
<dbReference type="Pfam" id="PF00030">
    <property type="entry name" value="Crystall"/>
    <property type="match status" value="6"/>
</dbReference>
<feature type="region of interest" description="Disordered" evidence="6">
    <location>
        <begin position="971"/>
        <end position="992"/>
    </location>
</feature>
<dbReference type="FunFam" id="2.60.20.10:FF:000006">
    <property type="entry name" value="Very large A-kinase anchor protein"/>
    <property type="match status" value="1"/>
</dbReference>
<feature type="domain" description="Beta/gamma crystallin 'Greek key'" evidence="7">
    <location>
        <begin position="2731"/>
        <end position="2774"/>
    </location>
</feature>
<feature type="region of interest" description="Disordered" evidence="6">
    <location>
        <begin position="1"/>
        <end position="525"/>
    </location>
</feature>
<feature type="domain" description="Beta/gamma crystallin 'Greek key'" evidence="7">
    <location>
        <begin position="2681"/>
        <end position="2719"/>
    </location>
</feature>
<feature type="region of interest" description="Disordered" evidence="6">
    <location>
        <begin position="2442"/>
        <end position="2511"/>
    </location>
</feature>
<evidence type="ECO:0000259" key="7">
    <source>
        <dbReference type="PROSITE" id="PS50915"/>
    </source>
</evidence>
<dbReference type="PROSITE" id="PS50915">
    <property type="entry name" value="CRYSTALLIN_BETA_GAMMA"/>
    <property type="match status" value="6"/>
</dbReference>
<feature type="compositionally biased region" description="Basic and acidic residues" evidence="6">
    <location>
        <begin position="55"/>
        <end position="68"/>
    </location>
</feature>
<feature type="compositionally biased region" description="Basic and acidic residues" evidence="6">
    <location>
        <begin position="27"/>
        <end position="38"/>
    </location>
</feature>
<evidence type="ECO:0000256" key="6">
    <source>
        <dbReference type="SAM" id="MobiDB-lite"/>
    </source>
</evidence>
<feature type="compositionally biased region" description="Low complexity" evidence="6">
    <location>
        <begin position="16"/>
        <end position="26"/>
    </location>
</feature>
<feature type="compositionally biased region" description="Basic and acidic residues" evidence="6">
    <location>
        <begin position="251"/>
        <end position="265"/>
    </location>
</feature>
<feature type="compositionally biased region" description="Polar residues" evidence="6">
    <location>
        <begin position="238"/>
        <end position="250"/>
    </location>
</feature>
<dbReference type="GO" id="GO:0007601">
    <property type="term" value="P:visual perception"/>
    <property type="evidence" value="ECO:0000318"/>
    <property type="project" value="GO_Central"/>
</dbReference>
<dbReference type="RefSeq" id="XP_041437523.1">
    <property type="nucleotide sequence ID" value="XM_041581589.1"/>
</dbReference>
<feature type="compositionally biased region" description="Polar residues" evidence="6">
    <location>
        <begin position="422"/>
        <end position="440"/>
    </location>
</feature>
<feature type="compositionally biased region" description="Basic and acidic residues" evidence="6">
    <location>
        <begin position="88"/>
        <end position="101"/>
    </location>
</feature>
<feature type="domain" description="Beta/gamma crystallin 'Greek key'" evidence="7">
    <location>
        <begin position="2587"/>
        <end position="2636"/>
    </location>
</feature>
<dbReference type="GO" id="GO:0002088">
    <property type="term" value="P:lens development in camera-type eye"/>
    <property type="evidence" value="ECO:0000318"/>
    <property type="project" value="GO_Central"/>
</dbReference>
<evidence type="ECO:0000256" key="3">
    <source>
        <dbReference type="ARBA" id="ARBA00011245"/>
    </source>
</evidence>
<evidence type="ECO:0000313" key="8">
    <source>
        <dbReference type="Proteomes" id="UP000186698"/>
    </source>
</evidence>
<dbReference type="PANTHER" id="PTHR11818">
    <property type="entry name" value="BETA/GAMMA CRYSTALLIN"/>
    <property type="match status" value="1"/>
</dbReference>
<feature type="compositionally biased region" description="Basic and acidic residues" evidence="6">
    <location>
        <begin position="441"/>
        <end position="455"/>
    </location>
</feature>
<dbReference type="PROSITE" id="PS50231">
    <property type="entry name" value="RICIN_B_LECTIN"/>
    <property type="match status" value="1"/>
</dbReference>
<dbReference type="CTD" id="108707893"/>
<reference evidence="9" key="1">
    <citation type="submission" date="2025-08" db="UniProtKB">
        <authorList>
            <consortium name="RefSeq"/>
        </authorList>
    </citation>
    <scope>IDENTIFICATION</scope>
    <source>
        <strain evidence="9">J_2021</strain>
        <tissue evidence="9">Erythrocytes</tissue>
    </source>
</reference>
<evidence type="ECO:0000256" key="4">
    <source>
        <dbReference type="ARBA" id="ARBA00022613"/>
    </source>
</evidence>
<organism evidence="8 9">
    <name type="scientific">Xenopus laevis</name>
    <name type="common">African clawed frog</name>
    <dbReference type="NCBI Taxonomy" id="8355"/>
    <lineage>
        <taxon>Eukaryota</taxon>
        <taxon>Metazoa</taxon>
        <taxon>Chordata</taxon>
        <taxon>Craniata</taxon>
        <taxon>Vertebrata</taxon>
        <taxon>Euteleostomi</taxon>
        <taxon>Amphibia</taxon>
        <taxon>Batrachia</taxon>
        <taxon>Anura</taxon>
        <taxon>Pipoidea</taxon>
        <taxon>Pipidae</taxon>
        <taxon>Xenopodinae</taxon>
        <taxon>Xenopus</taxon>
        <taxon>Xenopus</taxon>
    </lineage>
</organism>
<keyword evidence="8" id="KW-1185">Reference proteome</keyword>
<feature type="region of interest" description="Disordered" evidence="6">
    <location>
        <begin position="1769"/>
        <end position="1790"/>
    </location>
</feature>
<dbReference type="InterPro" id="IPR011024">
    <property type="entry name" value="G_crystallin-like"/>
</dbReference>
<dbReference type="Gene3D" id="2.80.10.50">
    <property type="match status" value="1"/>
</dbReference>
<gene>
    <name evidence="9" type="primary">LOC108707893</name>
</gene>
<feature type="compositionally biased region" description="Polar residues" evidence="6">
    <location>
        <begin position="109"/>
        <end position="119"/>
    </location>
</feature>
<dbReference type="InterPro" id="IPR035992">
    <property type="entry name" value="Ricin_B-like_lectins"/>
</dbReference>
<feature type="compositionally biased region" description="Polar residues" evidence="6">
    <location>
        <begin position="979"/>
        <end position="988"/>
    </location>
</feature>
<dbReference type="InterPro" id="IPR000772">
    <property type="entry name" value="Ricin_B_lectin"/>
</dbReference>
<protein>
    <submittedName>
        <fullName evidence="9">Uncharacterized protein LOC108707893</fullName>
    </submittedName>
</protein>
<dbReference type="Gene3D" id="2.60.20.10">
    <property type="entry name" value="Crystallins"/>
    <property type="match status" value="6"/>
</dbReference>
<sequence>MPIGKKPTSWQEEVVRGFSRFFSRSSSQERNEEPEKTSGNEQEQADSSLSSASPQDKDKKLPSEKSSLEESAEADQSPSRFFSTAPAQDKDKKLPSEKSSLEESAEAHQSPSRFFSRASTQDKDKKLPSEKSSLEESAEPHQSPSRFFSRASTQDKDKKLPSEKSSLEESAGVHQSPSRFFSRASTQDKDKKLPSEKSSLEESTEAHQSPSRFFSRAPPQDKDKKLPSETSLEESAETHQSPSRFFSRASTQDKDKKLPSEKSSLEESAEVRQSPSRFFFRGTTPDKEAKDKSFTPGEQEKGLNLSKLFNRGTSQENNNVSSAEEQDTFSSITRQLSVTFSQEDESDIVRSKATKVSDIRHEDKSPVTVRDNNEHLPDTEADQNISKTQKENRTDWNHDAKSPIQEKQPKEKMREFFGQLFGFTSKSPVASPKQTPSNQEQCRESQDEPDKKNLEEEFVTVEQSFQKPDLTVQDAKVEPVNREIDLETSDNKQKEENSSQELEPGPSTSSIKNTSKLEAPSITYGTYRGSKKIRKLLRRRADVNSPIPENEEVTDTETTPTILDYSIDNEITPYPRSDPDAELCVGNDEETSTQNSNTLPPYLENFTKFEEPLQPVDLQEDPLGNSETVTVLQHSAGEETMISNGLQTDEDRNSIIPDSIQRSLDSQPDVVAINGNKQIVELNETSEDESLTQSRSTMNNLQENIEDNPDYAVAPQKETNPQAEIVADADEKPKTITELQHNADEIANITNAVQPDEINYSEKSGVSLSLTDNNSNIIDKLETINLPKITKPLHEVTSITSIYKTELQSDKEDNSNTLIEPKVDVEKDSDVAAGLQTSPVNIKAQQLDTDEISILAVDRQPTATDNLDMSLGLQQKTENLTMTMENQQPCADETFNTEETSSFAQNTQAKINDSKPAGLDILLLEHVHPSSNSEVNTNSLVDNDADVSTKNNEIEFSLYTEAKLTREKLSTHQIPGHLESNNDSNSIYSDGDLQPNGSIISQLVQSKILDSQSTDESYQTSIPQSNKYSVCVQESLGSVNPSGKPDINDIPNAEEILIAADNNNISDDLKKHDHINVSPKTVTSFNFRDVLHDDKCKTDLITDLHTDTNSLNNICSLSSSSLNEGNIREALDVDSFDEGHSPTFAIPSSSSSFASACVDEQCKSSLPSSDSVDSGLISPACTPEEIILYNNNNKPDALALDDQVNNTIVESDKAVPNMFNLRTVKVTNTSEVDYIPTTEEVRDLNITNAIQGTNVVIVNDITPKLGNNTTTEKTVPTLKKRIGKLSSNQKSQADSKDVYIAKVSVKSIDVKEVKIAPYSLQSEIITISKLPTPTFEPEYIQLSIPPPPPIDSNSDLQGFQQDLEHEKVTTTEKSSFKHFKPKDNNTSKVQPDPEAVKNTMPLLTHTSPDVTIENIKNNNFTALMRSNNEDFINMSSLTGTHDNEIDKILSTCVSELETEDVNLQDTQKEPKETNIYCDFSLQAKENASHEIHGKPPASPIHSTIPKVEKDTIQMATEHSELYDTLIKQKANELICTVLNKAVEEIAPNNSTLNTISTSENENELFSPVSEANNNISDFKDTNSTVTSAQINDLLNEYKLENQNQIYTEKTEVNHMPSTNAELGPCSNDQVDLITTDSVISLSNENSDIETINRNSAKVEENAVLGSPNGSLAIISNKVPSDPCLEPEIPIMQDSSAGMQKEQSHEAETTGELFISNNSKHENNESTIKEFGLHTEELRQSDDRTNVDEMNHSTNELLTQTSDEALKVDQAKEDTHELSATSKNDRSNPDEINHLTNELLTQTSDEVLKVDQAKEDTNELSATLENDKSSVNEMNHSINELLTQTSDEVRKVDLSKEDTNELLSTSQNERASVDEINYSTMSANQLLTQKSDEALKVDQTKENTKEIQNCEQGDIFVVSDIIGVKHTSCDHIQNATDSGLGGVRQENDESQQVTERIYPKNDNPFVSMANKIVSDIINSAKQNVTSSMLQASLNKNTDGEIQSEITNNAHVSSTGANSITTQNTQIEVGKDYNINSELTNTDGEQNQYISHESKNTLEGTVNGHDILTKVQIPRHSPHLGWSLGTDEDSNSFEGMNNTDILKNTDGSQNLMVNYLDDSGEIVGEAVNMVATDTDLLSPFQFSIHQANVIEISENDDDQDNNECYMYNSEETSDQNSYLVAQARRRSFYPISLSPIYEDDSSSEDILSTCASPKLSETDNSNCSSILTLLQSVSDRLKQTNALDNKEVSHEECISLADMSANRLHGYSNMDAAEKTEDMSKTQVVDQPTPLQPQIPTPIPTRSSLFITKTMPEIKSLAGTGRQSILMHLTKKPIVLNSKLSGEALSPTAVEESSSLQKMEDFSGINSNCRTESAAVPPPVNQSDVPVEESSKLNLKSEVEINSHLEPRSVHFQSNLNSSPETVSCQENVDSSKHIDSSVLINSKSSVEASLPPKLEDSSSSQMEAKTEDASSPPPSALQTVSKSVLPIQTSEVEPKPQHTMINKCPSPPETRGGDFQKLASSQQDHSLKTQAHLMSPVQSETIKYNPRPGKVVISDIFDHENKIEVNADVIDSSSWIFPNGVNIRVIRGCWILYEKPNFEGLAHVLEEGEAELSYLWEAPQSTSVPNAITIGSIRRVVKDYIPEIILSPQYTISGSSIHLRTEVPSIESLTYHMHYSLVVKSGVWLAYSQPQFSGSVTVLEEGSEILKIQEYGISSVRPLKMGGLKVQMPSDPKIILYEKPCFEGRSREFSEHIYSLKSLLSDGDEQEIGSVRVLGGIWVGYDMERFKGRQYLLEEGEYPDWQSWGGTSSSLLSMSYLQADFMEASVTLYESDREDLKQLEVFNLEIPDVEQAGYGPETQSIHVKKGMWVAYEQKHFCGEQYILEKGRYKSCADWGGNNNTIMSIRPVLLEPHGSNEPKHLIRAYSGANFQGECVDLTKEVSDFKSFTPSSFKVLRGCWVLCYQGETSNNLCVLEEGHFPDMASCGCPAAVIKFIQPIDYVFAEPSLSLFALDSCEGRELHFEEAVNSVLSRDLHFYTQSVWIRSGLWIAYEDANFLGRQILLEATKILNWAEFSGWKAIGSLRPLKQPGVYLRIKNQHNNKYLTVTGNLADTRAMSVCVSPRNGQCTQIWYFCRGLLKSKASDACLDVIGGKNNPGSKVSLWTEHGKPRQKWRIHKDGTITSYISDELVLDLKGGNYYDQNHIVVNNLQPSLPTQKWDIEIL</sequence>
<dbReference type="InterPro" id="IPR001064">
    <property type="entry name" value="Beta/gamma_crystallin"/>
</dbReference>
<feature type="compositionally biased region" description="Polar residues" evidence="6">
    <location>
        <begin position="506"/>
        <end position="516"/>
    </location>
</feature>
<feature type="compositionally biased region" description="Basic and acidic residues" evidence="6">
    <location>
        <begin position="284"/>
        <end position="301"/>
    </location>
</feature>
<accession>A0A8J1M783</accession>
<proteinExistence type="inferred from homology"/>
<dbReference type="Pfam" id="PF00652">
    <property type="entry name" value="Ricin_B_lectin"/>
    <property type="match status" value="1"/>
</dbReference>
<feature type="domain" description="Beta/gamma crystallin 'Greek key'" evidence="7">
    <location>
        <begin position="2775"/>
        <end position="2817"/>
    </location>
</feature>
<feature type="compositionally biased region" description="Polar residues" evidence="6">
    <location>
        <begin position="311"/>
        <end position="341"/>
    </location>
</feature>